<proteinExistence type="predicted"/>
<reference evidence="2 3" key="1">
    <citation type="journal article" date="2021" name="Plant Biotechnol. J.">
        <title>Multi-omics assisted identification of the key and species-specific regulatory components of drought-tolerant mechanisms in Gossypium stocksii.</title>
        <authorList>
            <person name="Yu D."/>
            <person name="Ke L."/>
            <person name="Zhang D."/>
            <person name="Wu Y."/>
            <person name="Sun Y."/>
            <person name="Mei J."/>
            <person name="Sun J."/>
            <person name="Sun Y."/>
        </authorList>
    </citation>
    <scope>NUCLEOTIDE SEQUENCE [LARGE SCALE GENOMIC DNA]</scope>
    <source>
        <strain evidence="3">cv. E1</strain>
        <tissue evidence="2">Leaf</tissue>
    </source>
</reference>
<feature type="compositionally biased region" description="Basic and acidic residues" evidence="1">
    <location>
        <begin position="53"/>
        <end position="67"/>
    </location>
</feature>
<gene>
    <name evidence="2" type="ORF">J1N35_044681</name>
</gene>
<evidence type="ECO:0000256" key="1">
    <source>
        <dbReference type="SAM" id="MobiDB-lite"/>
    </source>
</evidence>
<evidence type="ECO:0000313" key="2">
    <source>
        <dbReference type="EMBL" id="KAH1032507.1"/>
    </source>
</evidence>
<dbReference type="EMBL" id="JAIQCV010000013">
    <property type="protein sequence ID" value="KAH1032507.1"/>
    <property type="molecule type" value="Genomic_DNA"/>
</dbReference>
<evidence type="ECO:0000313" key="3">
    <source>
        <dbReference type="Proteomes" id="UP000828251"/>
    </source>
</evidence>
<name>A0A9D3U9N7_9ROSI</name>
<feature type="compositionally biased region" description="Low complexity" evidence="1">
    <location>
        <begin position="82"/>
        <end position="91"/>
    </location>
</feature>
<comment type="caution">
    <text evidence="2">The sequence shown here is derived from an EMBL/GenBank/DDBJ whole genome shotgun (WGS) entry which is preliminary data.</text>
</comment>
<feature type="non-terminal residue" evidence="2">
    <location>
        <position position="1"/>
    </location>
</feature>
<dbReference type="AlphaFoldDB" id="A0A9D3U9N7"/>
<dbReference type="Proteomes" id="UP000828251">
    <property type="component" value="Unassembled WGS sequence"/>
</dbReference>
<sequence length="139" mass="16009">MRDATLMRSLQKNFTKPMPVFLEFHKEQQAFIEEMMGEVEPGKVELASTKPAVAEKETKVPEEEATKTESVNIENDQEGIEETTTTPVPIEATSIQNCKIHRITAEITESDKEKEDMPLYSLKRKIRFQHSTHKSTHRH</sequence>
<feature type="region of interest" description="Disordered" evidence="1">
    <location>
        <begin position="44"/>
        <end position="91"/>
    </location>
</feature>
<organism evidence="2 3">
    <name type="scientific">Gossypium stocksii</name>
    <dbReference type="NCBI Taxonomy" id="47602"/>
    <lineage>
        <taxon>Eukaryota</taxon>
        <taxon>Viridiplantae</taxon>
        <taxon>Streptophyta</taxon>
        <taxon>Embryophyta</taxon>
        <taxon>Tracheophyta</taxon>
        <taxon>Spermatophyta</taxon>
        <taxon>Magnoliopsida</taxon>
        <taxon>eudicotyledons</taxon>
        <taxon>Gunneridae</taxon>
        <taxon>Pentapetalae</taxon>
        <taxon>rosids</taxon>
        <taxon>malvids</taxon>
        <taxon>Malvales</taxon>
        <taxon>Malvaceae</taxon>
        <taxon>Malvoideae</taxon>
        <taxon>Gossypium</taxon>
    </lineage>
</organism>
<accession>A0A9D3U9N7</accession>
<keyword evidence="3" id="KW-1185">Reference proteome</keyword>
<protein>
    <submittedName>
        <fullName evidence="2">Uncharacterized protein</fullName>
    </submittedName>
</protein>